<accession>A0A0B7BE12</accession>
<proteinExistence type="predicted"/>
<evidence type="ECO:0000313" key="2">
    <source>
        <dbReference type="EMBL" id="CEK91127.1"/>
    </source>
</evidence>
<feature type="signal peptide" evidence="1">
    <location>
        <begin position="1"/>
        <end position="18"/>
    </location>
</feature>
<dbReference type="AlphaFoldDB" id="A0A0B7BE12"/>
<reference evidence="2" key="1">
    <citation type="submission" date="2014-12" db="EMBL/GenBank/DDBJ databases">
        <title>Insight into the proteome of Arion vulgaris.</title>
        <authorList>
            <person name="Aradska J."/>
            <person name="Bulat T."/>
            <person name="Smidak R."/>
            <person name="Sarate P."/>
            <person name="Gangsoo J."/>
            <person name="Sialana F."/>
            <person name="Bilban M."/>
            <person name="Lubec G."/>
        </authorList>
    </citation>
    <scope>NUCLEOTIDE SEQUENCE</scope>
    <source>
        <tissue evidence="2">Skin</tissue>
    </source>
</reference>
<evidence type="ECO:0000313" key="3">
    <source>
        <dbReference type="EMBL" id="CEK91129.1"/>
    </source>
</evidence>
<keyword evidence="1" id="KW-0732">Signal</keyword>
<organism evidence="2">
    <name type="scientific">Arion vulgaris</name>
    <dbReference type="NCBI Taxonomy" id="1028688"/>
    <lineage>
        <taxon>Eukaryota</taxon>
        <taxon>Metazoa</taxon>
        <taxon>Spiralia</taxon>
        <taxon>Lophotrochozoa</taxon>
        <taxon>Mollusca</taxon>
        <taxon>Gastropoda</taxon>
        <taxon>Heterobranchia</taxon>
        <taxon>Euthyneura</taxon>
        <taxon>Panpulmonata</taxon>
        <taxon>Eupulmonata</taxon>
        <taxon>Stylommatophora</taxon>
        <taxon>Helicina</taxon>
        <taxon>Arionoidea</taxon>
        <taxon>Arionidae</taxon>
        <taxon>Arion</taxon>
    </lineage>
</organism>
<sequence length="54" mass="6030">MMMMIVVKIMILVKVNVAVDSNDDADGSWEVNILMTLVTVKMAAYFNDPIVQIV</sequence>
<gene>
    <name evidence="2" type="primary">ORF181142</name>
    <name evidence="3" type="synonym">ORF181146</name>
</gene>
<dbReference type="EMBL" id="HACG01044264">
    <property type="protein sequence ID" value="CEK91129.1"/>
    <property type="molecule type" value="Transcribed_RNA"/>
</dbReference>
<protein>
    <submittedName>
        <fullName evidence="2">Uncharacterized protein</fullName>
    </submittedName>
</protein>
<dbReference type="EMBL" id="HACG01044262">
    <property type="protein sequence ID" value="CEK91127.1"/>
    <property type="molecule type" value="Transcribed_RNA"/>
</dbReference>
<evidence type="ECO:0000256" key="1">
    <source>
        <dbReference type="SAM" id="SignalP"/>
    </source>
</evidence>
<name>A0A0B7BE12_9EUPU</name>
<feature type="chain" id="PRO_5007391235" evidence="1">
    <location>
        <begin position="19"/>
        <end position="54"/>
    </location>
</feature>